<dbReference type="InterPro" id="IPR056163">
    <property type="entry name" value="TbsP_C"/>
</dbReference>
<dbReference type="Pfam" id="PF19138">
    <property type="entry name" value="TbsP_N"/>
    <property type="match status" value="1"/>
</dbReference>
<evidence type="ECO:0000259" key="1">
    <source>
        <dbReference type="Pfam" id="PF19138"/>
    </source>
</evidence>
<accession>A0AAV3SHD8</accession>
<feature type="domain" description="Transcriptional regulator TbsP N-terminal" evidence="1">
    <location>
        <begin position="9"/>
        <end position="149"/>
    </location>
</feature>
<evidence type="ECO:0000259" key="2">
    <source>
        <dbReference type="Pfam" id="PF23336"/>
    </source>
</evidence>
<dbReference type="Pfam" id="PF23336">
    <property type="entry name" value="HTH_TbsP_C"/>
    <property type="match status" value="1"/>
</dbReference>
<dbReference type="EMBL" id="BAAADN010000026">
    <property type="protein sequence ID" value="GAA0462460.1"/>
    <property type="molecule type" value="Genomic_DNA"/>
</dbReference>
<dbReference type="InterPro" id="IPR043859">
    <property type="entry name" value="TbsP-like_N"/>
</dbReference>
<comment type="caution">
    <text evidence="3">The sequence shown here is derived from an EMBL/GenBank/DDBJ whole genome shotgun (WGS) entry which is preliminary data.</text>
</comment>
<evidence type="ECO:0000313" key="4">
    <source>
        <dbReference type="Proteomes" id="UP001500962"/>
    </source>
</evidence>
<reference evidence="3" key="2">
    <citation type="submission" date="2023-12" db="EMBL/GenBank/DDBJ databases">
        <authorList>
            <person name="Sun Q."/>
            <person name="Inoue M."/>
        </authorList>
    </citation>
    <scope>NUCLEOTIDE SEQUENCE</scope>
    <source>
        <strain evidence="3">JCM 12289</strain>
    </source>
</reference>
<reference evidence="3" key="1">
    <citation type="journal article" date="2014" name="Int. J. Syst. Evol. Microbiol.">
        <title>Complete genome sequence of Corynebacterium casei LMG S-19264T (=DSM 44701T), isolated from a smear-ripened cheese.</title>
        <authorList>
            <consortium name="US DOE Joint Genome Institute (JGI-PGF)"/>
            <person name="Walter F."/>
            <person name="Albersmeier A."/>
            <person name="Kalinowski J."/>
            <person name="Ruckert C."/>
        </authorList>
    </citation>
    <scope>NUCLEOTIDE SEQUENCE</scope>
    <source>
        <strain evidence="3">JCM 12289</strain>
    </source>
</reference>
<protein>
    <submittedName>
        <fullName evidence="3">DUF5821 family protein</fullName>
    </submittedName>
</protein>
<gene>
    <name evidence="3" type="ORF">GCM10008985_18920</name>
</gene>
<organism evidence="3 4">
    <name type="scientific">Halococcus dombrowskii</name>
    <dbReference type="NCBI Taxonomy" id="179637"/>
    <lineage>
        <taxon>Archaea</taxon>
        <taxon>Methanobacteriati</taxon>
        <taxon>Methanobacteriota</taxon>
        <taxon>Stenosarchaea group</taxon>
        <taxon>Halobacteria</taxon>
        <taxon>Halobacteriales</taxon>
        <taxon>Halococcaceae</taxon>
        <taxon>Halococcus</taxon>
    </lineage>
</organism>
<proteinExistence type="predicted"/>
<dbReference type="AlphaFoldDB" id="A0AAV3SHD8"/>
<evidence type="ECO:0000313" key="3">
    <source>
        <dbReference type="EMBL" id="GAA0462460.1"/>
    </source>
</evidence>
<dbReference type="NCBIfam" id="NF047393">
    <property type="entry name" value="TransRegTbspHalo"/>
    <property type="match status" value="1"/>
</dbReference>
<name>A0AAV3SHD8_HALDO</name>
<feature type="domain" description="Transcriptional regulator TbsP-like C-terminal" evidence="2">
    <location>
        <begin position="150"/>
        <end position="267"/>
    </location>
</feature>
<sequence length="276" mass="29942">MSLTMQPPLIERNVADVCRTVLDVATEDVLAVGPSPTVVDGLVAMLADRENGPSVRLLATESVLKASVSEFTDASVIADLVADESLSLRMSAERLDGPLLVTDERVVSLVTTDERTAGLATDDAAFVDAAREAYTDRWADAEPFRLRTPPLSRVQESLEREFDEELAADFERMRIALAEADGHLDEVDISLLAAARNEALLYDISTWGEGVGIASRATFSRKKTRLEEGGLIETEKVPIDVGRPRLRLLLGDDRLRGIDADEVVSVAAELLAAARQ</sequence>
<dbReference type="Proteomes" id="UP001500962">
    <property type="component" value="Unassembled WGS sequence"/>
</dbReference>